<dbReference type="Gene3D" id="3.30.470.20">
    <property type="entry name" value="ATP-grasp fold, B domain"/>
    <property type="match status" value="1"/>
</dbReference>
<evidence type="ECO:0000256" key="13">
    <source>
        <dbReference type="PROSITE-ProRule" id="PRU00409"/>
    </source>
</evidence>
<dbReference type="VEuPathDB" id="AmoebaDB:NfTy_075390"/>
<accession>A0A6A5BKN6</accession>
<dbReference type="RefSeq" id="XP_044558908.1">
    <property type="nucleotide sequence ID" value="XM_044710480.1"/>
</dbReference>
<evidence type="ECO:0000256" key="7">
    <source>
        <dbReference type="ARBA" id="ARBA00022741"/>
    </source>
</evidence>
<evidence type="ECO:0000259" key="14">
    <source>
        <dbReference type="PROSITE" id="PS50975"/>
    </source>
</evidence>
<comment type="caution">
    <text evidence="15">The sequence shown here is derived from an EMBL/GenBank/DDBJ whole genome shotgun (WGS) entry which is preliminary data.</text>
</comment>
<dbReference type="OrthoDB" id="10265738at2759"/>
<dbReference type="EC" id="6.3.2.41" evidence="4"/>
<evidence type="ECO:0000256" key="6">
    <source>
        <dbReference type="ARBA" id="ARBA00022723"/>
    </source>
</evidence>
<dbReference type="GeneID" id="68114023"/>
<dbReference type="VEuPathDB" id="AmoebaDB:NF0045200"/>
<evidence type="ECO:0000256" key="11">
    <source>
        <dbReference type="ARBA" id="ARBA00023211"/>
    </source>
</evidence>
<keyword evidence="8 13" id="KW-0067">ATP-binding</keyword>
<dbReference type="VEuPathDB" id="AmoebaDB:FDP41_006805"/>
<evidence type="ECO:0000256" key="2">
    <source>
        <dbReference type="ARBA" id="ARBA00001946"/>
    </source>
</evidence>
<dbReference type="GO" id="GO:0046872">
    <property type="term" value="F:metal ion binding"/>
    <property type="evidence" value="ECO:0007669"/>
    <property type="project" value="UniProtKB-KW"/>
</dbReference>
<keyword evidence="9" id="KW-0460">Magnesium</keyword>
<keyword evidence="16" id="KW-1185">Reference proteome</keyword>
<keyword evidence="11" id="KW-0464">Manganese</keyword>
<dbReference type="Gene3D" id="3.40.50.20">
    <property type="match status" value="1"/>
</dbReference>
<dbReference type="InterPro" id="IPR011761">
    <property type="entry name" value="ATP-grasp"/>
</dbReference>
<dbReference type="Pfam" id="PF18030">
    <property type="entry name" value="Rimk_N"/>
    <property type="match status" value="1"/>
</dbReference>
<dbReference type="NCBIfam" id="TIGR00768">
    <property type="entry name" value="rimK_fam"/>
    <property type="match status" value="1"/>
</dbReference>
<proteinExistence type="inferred from homology"/>
<keyword evidence="7 13" id="KW-0547">Nucleotide-binding</keyword>
<comment type="cofactor">
    <cofactor evidence="2">
        <name>Mg(2+)</name>
        <dbReference type="ChEBI" id="CHEBI:18420"/>
    </cofactor>
</comment>
<dbReference type="GO" id="GO:0005737">
    <property type="term" value="C:cytoplasm"/>
    <property type="evidence" value="ECO:0007669"/>
    <property type="project" value="TreeGrafter"/>
</dbReference>
<dbReference type="GO" id="GO:0043774">
    <property type="term" value="F:coenzyme F420-2 alpha-glutamyl ligase activity"/>
    <property type="evidence" value="ECO:0007669"/>
    <property type="project" value="TreeGrafter"/>
</dbReference>
<comment type="similarity">
    <text evidence="3">Belongs to the RimK family.</text>
</comment>
<gene>
    <name evidence="15" type="ORF">FDP41_006805</name>
</gene>
<keyword evidence="5" id="KW-0436">Ligase</keyword>
<dbReference type="Proteomes" id="UP000444721">
    <property type="component" value="Unassembled WGS sequence"/>
</dbReference>
<evidence type="ECO:0000256" key="8">
    <source>
        <dbReference type="ARBA" id="ARBA00022840"/>
    </source>
</evidence>
<evidence type="ECO:0000256" key="5">
    <source>
        <dbReference type="ARBA" id="ARBA00022598"/>
    </source>
</evidence>
<evidence type="ECO:0000256" key="9">
    <source>
        <dbReference type="ARBA" id="ARBA00022842"/>
    </source>
</evidence>
<dbReference type="InterPro" id="IPR013815">
    <property type="entry name" value="ATP_grasp_subdomain_1"/>
</dbReference>
<evidence type="ECO:0000256" key="3">
    <source>
        <dbReference type="ARBA" id="ARBA00007854"/>
    </source>
</evidence>
<keyword evidence="10" id="KW-0648">Protein biosynthesis</keyword>
<dbReference type="PROSITE" id="PS50975">
    <property type="entry name" value="ATP_GRASP"/>
    <property type="match status" value="1"/>
</dbReference>
<reference evidence="15 16" key="1">
    <citation type="journal article" date="2019" name="Sci. Rep.">
        <title>Nanopore sequencing improves the draft genome of the human pathogenic amoeba Naegleria fowleri.</title>
        <authorList>
            <person name="Liechti N."/>
            <person name="Schurch N."/>
            <person name="Bruggmann R."/>
            <person name="Wittwer M."/>
        </authorList>
    </citation>
    <scope>NUCLEOTIDE SEQUENCE [LARGE SCALE GENOMIC DNA]</scope>
    <source>
        <strain evidence="15 16">ATCC 30894</strain>
    </source>
</reference>
<dbReference type="InterPro" id="IPR041107">
    <property type="entry name" value="Rimk_N"/>
</dbReference>
<dbReference type="InterPro" id="IPR013651">
    <property type="entry name" value="ATP-grasp_RimK-type"/>
</dbReference>
<feature type="domain" description="ATP-grasp" evidence="14">
    <location>
        <begin position="212"/>
        <end position="394"/>
    </location>
</feature>
<evidence type="ECO:0000256" key="1">
    <source>
        <dbReference type="ARBA" id="ARBA00001936"/>
    </source>
</evidence>
<name>A0A6A5BKN6_NAEFO</name>
<evidence type="ECO:0000313" key="16">
    <source>
        <dbReference type="Proteomes" id="UP000444721"/>
    </source>
</evidence>
<comment type="catalytic activity">
    <reaction evidence="12">
        <text>N-acetyl-L-aspartate + L-glutamate + ATP = N-acetyl-L-aspartyl-L-glutamate + ADP + phosphate + H(+)</text>
        <dbReference type="Rhea" id="RHEA:40035"/>
        <dbReference type="ChEBI" id="CHEBI:15378"/>
        <dbReference type="ChEBI" id="CHEBI:16953"/>
        <dbReference type="ChEBI" id="CHEBI:29985"/>
        <dbReference type="ChEBI" id="CHEBI:30616"/>
        <dbReference type="ChEBI" id="CHEBI:43474"/>
        <dbReference type="ChEBI" id="CHEBI:76931"/>
        <dbReference type="ChEBI" id="CHEBI:456216"/>
        <dbReference type="EC" id="6.3.2.41"/>
    </reaction>
</comment>
<comment type="cofactor">
    <cofactor evidence="1">
        <name>Mn(2+)</name>
        <dbReference type="ChEBI" id="CHEBI:29035"/>
    </cofactor>
</comment>
<sequence>MTSSVHSLKSALEEKDDKDPLIAIQARVVTTTINHNNPITSSSSSASSSLSILVPSSYIQYCLCPTLIQGKIACYHAQDISFYKRELHKSHDDTSPLLTIWIICREIKPLYSQKRFFECAWQRKIQVRLMEMNKFECVMVASSHNQENDTCLLYEGKKCEEWPQVVIPRMGSKITHFGLALIRFFESVNENKPFILNESRGIEIAKDKFVTMQKLTAHNISIPKTMLLSLPLNIERVNQQFEYPLILKKVSGSQGKGVMLIQDRVHLADLVEMVDPNAPMLLQEFIKTSMGVDIRVLVLGERVIGAIKRLAKEGFKANYHQGGSVEPFEVTPVIEKLAVGAVKACGLVFAGVDILIGDSEESYRVCEVNYSPGFEGFELATGIDVANEVISYCTKFVQ</sequence>
<protein>
    <recommendedName>
        <fullName evidence="4">N-acetylaspartylglutamate synthase</fullName>
        <ecNumber evidence="4">6.3.2.41</ecNumber>
    </recommendedName>
</protein>
<dbReference type="PANTHER" id="PTHR21621">
    <property type="entry name" value="RIBOSOMAL PROTEIN S6 MODIFICATION PROTEIN"/>
    <property type="match status" value="1"/>
</dbReference>
<dbReference type="Gene3D" id="3.30.1490.20">
    <property type="entry name" value="ATP-grasp fold, A domain"/>
    <property type="match status" value="1"/>
</dbReference>
<dbReference type="EMBL" id="VFQX01000053">
    <property type="protein sequence ID" value="KAF0974195.1"/>
    <property type="molecule type" value="Genomic_DNA"/>
</dbReference>
<organism evidence="15 16">
    <name type="scientific">Naegleria fowleri</name>
    <name type="common">Brain eating amoeba</name>
    <dbReference type="NCBI Taxonomy" id="5763"/>
    <lineage>
        <taxon>Eukaryota</taxon>
        <taxon>Discoba</taxon>
        <taxon>Heterolobosea</taxon>
        <taxon>Tetramitia</taxon>
        <taxon>Eutetramitia</taxon>
        <taxon>Vahlkampfiidae</taxon>
        <taxon>Naegleria</taxon>
    </lineage>
</organism>
<dbReference type="GO" id="GO:0006412">
    <property type="term" value="P:translation"/>
    <property type="evidence" value="ECO:0007669"/>
    <property type="project" value="UniProtKB-KW"/>
</dbReference>
<dbReference type="InterPro" id="IPR004666">
    <property type="entry name" value="Rp_bS6_RimK/Lys_biosynth_LsyX"/>
</dbReference>
<evidence type="ECO:0000256" key="10">
    <source>
        <dbReference type="ARBA" id="ARBA00022917"/>
    </source>
</evidence>
<dbReference type="Pfam" id="PF08443">
    <property type="entry name" value="RimK"/>
    <property type="match status" value="1"/>
</dbReference>
<dbReference type="PANTHER" id="PTHR21621:SF2">
    <property type="entry name" value="COENZYME GAMMA-F420-2:ALPHA-L-GLUTAMATE LIGASE"/>
    <property type="match status" value="1"/>
</dbReference>
<keyword evidence="6" id="KW-0479">Metal-binding</keyword>
<evidence type="ECO:0000256" key="4">
    <source>
        <dbReference type="ARBA" id="ARBA00012938"/>
    </source>
</evidence>
<dbReference type="SUPFAM" id="SSF56059">
    <property type="entry name" value="Glutathione synthetase ATP-binding domain-like"/>
    <property type="match status" value="1"/>
</dbReference>
<evidence type="ECO:0000256" key="12">
    <source>
        <dbReference type="ARBA" id="ARBA00049321"/>
    </source>
</evidence>
<dbReference type="AlphaFoldDB" id="A0A6A5BKN6"/>
<dbReference type="GO" id="GO:0005524">
    <property type="term" value="F:ATP binding"/>
    <property type="evidence" value="ECO:0007669"/>
    <property type="project" value="UniProtKB-UniRule"/>
</dbReference>
<evidence type="ECO:0000313" key="15">
    <source>
        <dbReference type="EMBL" id="KAF0974195.1"/>
    </source>
</evidence>